<keyword evidence="1" id="KW-0732">Signal</keyword>
<dbReference type="PANTHER" id="PTHR30383">
    <property type="entry name" value="THIOESTERASE 1/PROTEASE 1/LYSOPHOSPHOLIPASE L1"/>
    <property type="match status" value="1"/>
</dbReference>
<organism evidence="3 4">
    <name type="scientific">Capsulimonas corticalis</name>
    <dbReference type="NCBI Taxonomy" id="2219043"/>
    <lineage>
        <taxon>Bacteria</taxon>
        <taxon>Bacillati</taxon>
        <taxon>Armatimonadota</taxon>
        <taxon>Armatimonadia</taxon>
        <taxon>Capsulimonadales</taxon>
        <taxon>Capsulimonadaceae</taxon>
        <taxon>Capsulimonas</taxon>
    </lineage>
</organism>
<sequence length="386" mass="41416">MNEETNMHFTKRKTIAASAVAALAGSLLMAAGTTAHAQSAGLRLMAVGDSITAGYRSSTGNGYRGPLWTELINQGDALDFVGSQRSGVMFDPDNEGYFGDRIDQIAGLINGELALYQPNVVLLHIGTNDLGQNYQVSTAPNRLASLIDQILAADPGVTILVAQLICNSTGWVQTDINNFNSQIPGIVQARVNAGKHVYTVSMSSLNLGDLNDGLHPNDGGYQKMADNWDAGIRQVIANGWVSHIDFAGVFEIQNQYSGQVVDVSGGSTSNNAPIVQWPYQGTSNQLWNFIPTSNGYYQIKNAGSALDLNVAGASTANGAKIVQWQFGNQGNDQWQPVRQSDGSYIFYNRNSGSVLDNPSGTTQAGQFDQWGWNGGQSNQRFNVIGR</sequence>
<dbReference type="CDD" id="cd01833">
    <property type="entry name" value="XynB_like"/>
    <property type="match status" value="1"/>
</dbReference>
<feature type="signal peptide" evidence="1">
    <location>
        <begin position="1"/>
        <end position="37"/>
    </location>
</feature>
<dbReference type="InterPro" id="IPR051532">
    <property type="entry name" value="Ester_Hydrolysis_Enzymes"/>
</dbReference>
<dbReference type="InterPro" id="IPR006311">
    <property type="entry name" value="TAT_signal"/>
</dbReference>
<feature type="domain" description="Ricin B lectin" evidence="2">
    <location>
        <begin position="247"/>
        <end position="384"/>
    </location>
</feature>
<dbReference type="PROSITE" id="PS50231">
    <property type="entry name" value="RICIN_B_LECTIN"/>
    <property type="match status" value="1"/>
</dbReference>
<dbReference type="AlphaFoldDB" id="A0A9N7QCL8"/>
<dbReference type="PROSITE" id="PS51318">
    <property type="entry name" value="TAT"/>
    <property type="match status" value="1"/>
</dbReference>
<proteinExistence type="predicted"/>
<dbReference type="GO" id="GO:0004622">
    <property type="term" value="F:phosphatidylcholine lysophospholipase activity"/>
    <property type="evidence" value="ECO:0007669"/>
    <property type="project" value="TreeGrafter"/>
</dbReference>
<dbReference type="Gene3D" id="3.40.50.1110">
    <property type="entry name" value="SGNH hydrolase"/>
    <property type="match status" value="1"/>
</dbReference>
<dbReference type="SMART" id="SM00458">
    <property type="entry name" value="RICIN"/>
    <property type="match status" value="1"/>
</dbReference>
<dbReference type="KEGG" id="ccot:CCAX7_56000"/>
<dbReference type="Proteomes" id="UP000287394">
    <property type="component" value="Chromosome"/>
</dbReference>
<accession>A0A9N7QCL8</accession>
<keyword evidence="4" id="KW-1185">Reference proteome</keyword>
<dbReference type="CDD" id="cd00161">
    <property type="entry name" value="beta-trefoil_Ricin-like"/>
    <property type="match status" value="1"/>
</dbReference>
<dbReference type="InterPro" id="IPR036514">
    <property type="entry name" value="SGNH_hydro_sf"/>
</dbReference>
<dbReference type="PANTHER" id="PTHR30383:SF5">
    <property type="entry name" value="SGNH HYDROLASE-TYPE ESTERASE DOMAIN-CONTAINING PROTEIN"/>
    <property type="match status" value="1"/>
</dbReference>
<dbReference type="InterPro" id="IPR035992">
    <property type="entry name" value="Ricin_B-like_lectins"/>
</dbReference>
<dbReference type="Pfam" id="PF14200">
    <property type="entry name" value="RicinB_lectin_2"/>
    <property type="match status" value="1"/>
</dbReference>
<evidence type="ECO:0000313" key="3">
    <source>
        <dbReference type="EMBL" id="BDI33549.1"/>
    </source>
</evidence>
<dbReference type="Gene3D" id="2.80.10.50">
    <property type="match status" value="1"/>
</dbReference>
<feature type="chain" id="PRO_5040495337" evidence="1">
    <location>
        <begin position="38"/>
        <end position="386"/>
    </location>
</feature>
<evidence type="ECO:0000256" key="1">
    <source>
        <dbReference type="SAM" id="SignalP"/>
    </source>
</evidence>
<dbReference type="InterPro" id="IPR000772">
    <property type="entry name" value="Ricin_B_lectin"/>
</dbReference>
<dbReference type="InterPro" id="IPR013830">
    <property type="entry name" value="SGNH_hydro"/>
</dbReference>
<evidence type="ECO:0000259" key="2">
    <source>
        <dbReference type="SMART" id="SM00458"/>
    </source>
</evidence>
<dbReference type="EMBL" id="AP025739">
    <property type="protein sequence ID" value="BDI33549.1"/>
    <property type="molecule type" value="Genomic_DNA"/>
</dbReference>
<name>A0A9N7QCL8_9BACT</name>
<evidence type="ECO:0000313" key="4">
    <source>
        <dbReference type="Proteomes" id="UP000287394"/>
    </source>
</evidence>
<dbReference type="Pfam" id="PF13472">
    <property type="entry name" value="Lipase_GDSL_2"/>
    <property type="match status" value="1"/>
</dbReference>
<protein>
    <submittedName>
        <fullName evidence="3">Lipase</fullName>
    </submittedName>
</protein>
<gene>
    <name evidence="3" type="ORF">CCAX7_56000</name>
</gene>
<reference evidence="3 4" key="1">
    <citation type="journal article" date="2019" name="Int. J. Syst. Evol. Microbiol.">
        <title>Capsulimonas corticalis gen. nov., sp. nov., an aerobic capsulated bacterium, of a novel bacterial order, Capsulimonadales ord. nov., of the class Armatimonadia of the phylum Armatimonadetes.</title>
        <authorList>
            <person name="Li J."/>
            <person name="Kudo C."/>
            <person name="Tonouchi A."/>
        </authorList>
    </citation>
    <scope>NUCLEOTIDE SEQUENCE [LARGE SCALE GENOMIC DNA]</scope>
    <source>
        <strain evidence="3 4">AX-7</strain>
    </source>
</reference>
<dbReference type="SUPFAM" id="SSF50370">
    <property type="entry name" value="Ricin B-like lectins"/>
    <property type="match status" value="1"/>
</dbReference>
<dbReference type="SUPFAM" id="SSF52266">
    <property type="entry name" value="SGNH hydrolase"/>
    <property type="match status" value="1"/>
</dbReference>